<protein>
    <submittedName>
        <fullName evidence="1">Uncharacterized protein</fullName>
    </submittedName>
</protein>
<dbReference type="OrthoDB" id="9815794at2"/>
<dbReference type="Proteomes" id="UP000027059">
    <property type="component" value="Chromosome"/>
</dbReference>
<dbReference type="AlphaFoldDB" id="A0A059XXG9"/>
<reference evidence="2" key="1">
    <citation type="submission" date="2014-02" db="EMBL/GenBank/DDBJ databases">
        <title>Complete genome sequence and comparative genomic analysis of the nitrogen-fixing bacterium Leptospirillum ferriphilum YSK.</title>
        <authorList>
            <person name="Guo X."/>
            <person name="Yin H."/>
            <person name="Liang Y."/>
            <person name="Hu Q."/>
            <person name="Ma L."/>
            <person name="Xiao Y."/>
            <person name="Zhang X."/>
            <person name="Qiu G."/>
            <person name="Liu X."/>
        </authorList>
    </citation>
    <scope>NUCLEOTIDE SEQUENCE [LARGE SCALE GENOMIC DNA]</scope>
    <source>
        <strain evidence="2">YSK</strain>
    </source>
</reference>
<reference evidence="1 2" key="2">
    <citation type="journal article" date="2015" name="Biomed. Res. Int.">
        <title>Effects of Arsenite Resistance on the Growth and Functional Gene Expression of Leptospirillum ferriphilum and Acidithiobacillus thiooxidans in Pure Culture and Coculture.</title>
        <authorList>
            <person name="Jiang H."/>
            <person name="Liang Y."/>
            <person name="Yin H."/>
            <person name="Xiao Y."/>
            <person name="Guo X."/>
            <person name="Xu Y."/>
            <person name="Hu Q."/>
            <person name="Liu H."/>
            <person name="Liu X."/>
        </authorList>
    </citation>
    <scope>NUCLEOTIDE SEQUENCE [LARGE SCALE GENOMIC DNA]</scope>
    <source>
        <strain evidence="1 2">YSK</strain>
    </source>
</reference>
<evidence type="ECO:0000313" key="2">
    <source>
        <dbReference type="Proteomes" id="UP000027059"/>
    </source>
</evidence>
<dbReference type="RefSeq" id="WP_038505495.1">
    <property type="nucleotide sequence ID" value="NZ_CP007243.1"/>
</dbReference>
<organism evidence="1 2">
    <name type="scientific">Leptospirillum ferriphilum YSK</name>
    <dbReference type="NCBI Taxonomy" id="1441628"/>
    <lineage>
        <taxon>Bacteria</taxon>
        <taxon>Pseudomonadati</taxon>
        <taxon>Nitrospirota</taxon>
        <taxon>Nitrospiria</taxon>
        <taxon>Nitrospirales</taxon>
        <taxon>Nitrospiraceae</taxon>
        <taxon>Leptospirillum</taxon>
    </lineage>
</organism>
<dbReference type="EMBL" id="CP007243">
    <property type="protein sequence ID" value="AIA31785.1"/>
    <property type="molecule type" value="Genomic_DNA"/>
</dbReference>
<sequence>MRSVSGSASEPNSFLILYLLPAVTLPVLCSSGPVRSVAFFPGKTLGGFHISLTEGHRAILSPLSGYFDCGGHKGFLWPSADEQEMLKYRISEGGHGKHYIAFDFGGHPFDRSQYLRMRMGKAFPIRKEVPFIELRHGILYARTDFGSFYRKASMDVYWPERLSGGIKHGWKVAVLAYSSAHVRCQSLSTSRERRLMEPEIATGEFPQVRLRRNPTRCSSMPDSLLSEKECR</sequence>
<dbReference type="KEGG" id="lfp:Y981_07680"/>
<accession>A0A059XXG9</accession>
<name>A0A059XXG9_9BACT</name>
<evidence type="ECO:0000313" key="1">
    <source>
        <dbReference type="EMBL" id="AIA31785.1"/>
    </source>
</evidence>
<proteinExistence type="predicted"/>
<gene>
    <name evidence="1" type="ORF">Y981_07680</name>
</gene>
<keyword evidence="2" id="KW-1185">Reference proteome</keyword>
<dbReference type="HOGENOM" id="CLU_1223476_0_0_0"/>